<comment type="caution">
    <text evidence="1">The sequence shown here is derived from an EMBL/GenBank/DDBJ whole genome shotgun (WGS) entry which is preliminary data.</text>
</comment>
<accession>A0ABR7F568</accession>
<sequence>MLIKKIRKKRGDYEVESENLAVPEIHTGEIKEEEKDDKTDKDGYITYDNVAIPEIHIKRKK</sequence>
<proteinExistence type="predicted"/>
<dbReference type="EMBL" id="JACOOZ010000010">
    <property type="protein sequence ID" value="MBC5668756.1"/>
    <property type="molecule type" value="Genomic_DNA"/>
</dbReference>
<name>A0ABR7F568_9FIRM</name>
<protein>
    <submittedName>
        <fullName evidence="1">Uncharacterized protein</fullName>
    </submittedName>
</protein>
<dbReference type="RefSeq" id="WP_021952498.1">
    <property type="nucleotide sequence ID" value="NZ_JACOOZ010000010.1"/>
</dbReference>
<keyword evidence="2" id="KW-1185">Reference proteome</keyword>
<dbReference type="Proteomes" id="UP000597877">
    <property type="component" value="Unassembled WGS sequence"/>
</dbReference>
<reference evidence="1 2" key="1">
    <citation type="submission" date="2020-08" db="EMBL/GenBank/DDBJ databases">
        <title>Genome public.</title>
        <authorList>
            <person name="Liu C."/>
            <person name="Sun Q."/>
        </authorList>
    </citation>
    <scope>NUCLEOTIDE SEQUENCE [LARGE SCALE GENOMIC DNA]</scope>
    <source>
        <strain evidence="1 2">BX4</strain>
    </source>
</reference>
<evidence type="ECO:0000313" key="1">
    <source>
        <dbReference type="EMBL" id="MBC5668756.1"/>
    </source>
</evidence>
<evidence type="ECO:0000313" key="2">
    <source>
        <dbReference type="Proteomes" id="UP000597877"/>
    </source>
</evidence>
<gene>
    <name evidence="1" type="ORF">H8S00_12335</name>
</gene>
<organism evidence="1 2">
    <name type="scientific">Eubacterium segne</name>
    <dbReference type="NCBI Taxonomy" id="2763045"/>
    <lineage>
        <taxon>Bacteria</taxon>
        <taxon>Bacillati</taxon>
        <taxon>Bacillota</taxon>
        <taxon>Clostridia</taxon>
        <taxon>Eubacteriales</taxon>
        <taxon>Eubacteriaceae</taxon>
        <taxon>Eubacterium</taxon>
    </lineage>
</organism>